<evidence type="ECO:0000259" key="4">
    <source>
        <dbReference type="Pfam" id="PF24568"/>
    </source>
</evidence>
<evidence type="ECO:0000256" key="2">
    <source>
        <dbReference type="SAM" id="Coils"/>
    </source>
</evidence>
<dbReference type="CDD" id="cd12797">
    <property type="entry name" value="M23_peptidase"/>
    <property type="match status" value="1"/>
</dbReference>
<protein>
    <submittedName>
        <fullName evidence="5">Peptidoglycan DD-metalloendopeptidase family protein</fullName>
    </submittedName>
</protein>
<dbReference type="Gene3D" id="6.10.250.3150">
    <property type="match status" value="1"/>
</dbReference>
<keyword evidence="6" id="KW-1185">Reference proteome</keyword>
<dbReference type="InterPro" id="IPR011055">
    <property type="entry name" value="Dup_hybrid_motif"/>
</dbReference>
<dbReference type="InterPro" id="IPR057309">
    <property type="entry name" value="PcsB_CC"/>
</dbReference>
<feature type="domain" description="Peptidoglycan hydrolase PcsB coiled-coil" evidence="4">
    <location>
        <begin position="97"/>
        <end position="168"/>
    </location>
</feature>
<feature type="coiled-coil region" evidence="2">
    <location>
        <begin position="156"/>
        <end position="232"/>
    </location>
</feature>
<keyword evidence="2" id="KW-0175">Coiled coil</keyword>
<dbReference type="PANTHER" id="PTHR21666:SF289">
    <property type="entry name" value="L-ALA--D-GLU ENDOPEPTIDASE"/>
    <property type="match status" value="1"/>
</dbReference>
<dbReference type="InterPro" id="IPR050570">
    <property type="entry name" value="Cell_wall_metabolism_enzyme"/>
</dbReference>
<dbReference type="Pfam" id="PF24568">
    <property type="entry name" value="CC_PcsB"/>
    <property type="match status" value="1"/>
</dbReference>
<dbReference type="AlphaFoldDB" id="A0A9Y2ES08"/>
<keyword evidence="1" id="KW-0732">Signal</keyword>
<dbReference type="Proteomes" id="UP001243623">
    <property type="component" value="Chromosome"/>
</dbReference>
<accession>A0A9Y2ES08</accession>
<evidence type="ECO:0000313" key="5">
    <source>
        <dbReference type="EMBL" id="WIW70353.1"/>
    </source>
</evidence>
<dbReference type="GO" id="GO:0004222">
    <property type="term" value="F:metalloendopeptidase activity"/>
    <property type="evidence" value="ECO:0007669"/>
    <property type="project" value="TreeGrafter"/>
</dbReference>
<reference evidence="5" key="1">
    <citation type="submission" date="2023-03" db="EMBL/GenBank/DDBJ databases">
        <title>Selenobaculum gbiensis gen. nov. sp. nov., a new bacterium isolated from the gut microbiota of IBD patient.</title>
        <authorList>
            <person name="Yeo S."/>
            <person name="Park H."/>
            <person name="Huh C.S."/>
        </authorList>
    </citation>
    <scope>NUCLEOTIDE SEQUENCE</scope>
    <source>
        <strain evidence="5">ICN-92133</strain>
    </source>
</reference>
<evidence type="ECO:0000256" key="1">
    <source>
        <dbReference type="ARBA" id="ARBA00022729"/>
    </source>
</evidence>
<gene>
    <name evidence="5" type="ORF">P3F81_10710</name>
</gene>
<evidence type="ECO:0000313" key="6">
    <source>
        <dbReference type="Proteomes" id="UP001243623"/>
    </source>
</evidence>
<dbReference type="RefSeq" id="WP_147670137.1">
    <property type="nucleotide sequence ID" value="NZ_CP120678.1"/>
</dbReference>
<proteinExistence type="predicted"/>
<feature type="coiled-coil region" evidence="2">
    <location>
        <begin position="26"/>
        <end position="102"/>
    </location>
</feature>
<name>A0A9Y2ES08_9FIRM</name>
<organism evidence="5 6">
    <name type="scientific">Selenobaculum gibii</name>
    <dbReference type="NCBI Taxonomy" id="3054208"/>
    <lineage>
        <taxon>Bacteria</taxon>
        <taxon>Bacillati</taxon>
        <taxon>Bacillota</taxon>
        <taxon>Negativicutes</taxon>
        <taxon>Selenomonadales</taxon>
        <taxon>Selenomonadaceae</taxon>
        <taxon>Selenobaculum</taxon>
    </lineage>
</organism>
<dbReference type="Gene3D" id="2.70.70.10">
    <property type="entry name" value="Glucose Permease (Domain IIA)"/>
    <property type="match status" value="1"/>
</dbReference>
<sequence length="373" mass="42249">MKNLRRWFLAFNAIVLLVMFTLTVYAESLDSQLNDVQNRMSSQESKRNQAQQEVDTVSNQLRILQSELKTATDEYESIQAQLQEKEEQIEKNTEILEKTERDLAKRMKVLNKRIRDIYQNGQINYIDVLFGATDFNDLLTRMDLLKRIIKHDYELIMKVKAERELILQKKTELENDRAAIVELKKAAEIKRQEVKERTARKQEVLDRAVNDRDEAERTYQELIETSKQIERMIRAQAMGSGRATGSTGAMIWPVHGVITSEYGWRTHPIFGTSRYHSGLDIGADYGDPIVAADGGTVIYADWMGGYGNAVIIDHGGGITTLYGHNDSLVVGVGQQVSQGQLIAICGSTGYSTGPHCHFEVRVNGEPVDPYGYL</sequence>
<dbReference type="Pfam" id="PF01551">
    <property type="entry name" value="Peptidase_M23"/>
    <property type="match status" value="1"/>
</dbReference>
<dbReference type="SUPFAM" id="SSF57997">
    <property type="entry name" value="Tropomyosin"/>
    <property type="match status" value="1"/>
</dbReference>
<dbReference type="SUPFAM" id="SSF51261">
    <property type="entry name" value="Duplicated hybrid motif"/>
    <property type="match status" value="1"/>
</dbReference>
<dbReference type="EMBL" id="CP120678">
    <property type="protein sequence ID" value="WIW70353.1"/>
    <property type="molecule type" value="Genomic_DNA"/>
</dbReference>
<dbReference type="PANTHER" id="PTHR21666">
    <property type="entry name" value="PEPTIDASE-RELATED"/>
    <property type="match status" value="1"/>
</dbReference>
<dbReference type="KEGG" id="sgbi:P3F81_10710"/>
<feature type="domain" description="M23ase beta-sheet core" evidence="3">
    <location>
        <begin position="275"/>
        <end position="369"/>
    </location>
</feature>
<dbReference type="InterPro" id="IPR016047">
    <property type="entry name" value="M23ase_b-sheet_dom"/>
</dbReference>
<evidence type="ECO:0000259" key="3">
    <source>
        <dbReference type="Pfam" id="PF01551"/>
    </source>
</evidence>